<protein>
    <submittedName>
        <fullName evidence="2">Uncharacterized protein</fullName>
    </submittedName>
</protein>
<feature type="compositionally biased region" description="Basic and acidic residues" evidence="1">
    <location>
        <begin position="128"/>
        <end position="144"/>
    </location>
</feature>
<evidence type="ECO:0000313" key="2">
    <source>
        <dbReference type="EMBL" id="KAK2169045.1"/>
    </source>
</evidence>
<dbReference type="Proteomes" id="UP001208570">
    <property type="component" value="Unassembled WGS sequence"/>
</dbReference>
<evidence type="ECO:0000313" key="3">
    <source>
        <dbReference type="Proteomes" id="UP001208570"/>
    </source>
</evidence>
<feature type="region of interest" description="Disordered" evidence="1">
    <location>
        <begin position="119"/>
        <end position="172"/>
    </location>
</feature>
<feature type="compositionally biased region" description="Low complexity" evidence="1">
    <location>
        <begin position="148"/>
        <end position="169"/>
    </location>
</feature>
<accession>A0AAD9NGD3</accession>
<feature type="region of interest" description="Disordered" evidence="1">
    <location>
        <begin position="60"/>
        <end position="103"/>
    </location>
</feature>
<dbReference type="AlphaFoldDB" id="A0AAD9NGD3"/>
<name>A0AAD9NGD3_9ANNE</name>
<reference evidence="2" key="1">
    <citation type="journal article" date="2023" name="Mol. Biol. Evol.">
        <title>Third-Generation Sequencing Reveals the Adaptive Role of the Epigenome in Three Deep-Sea Polychaetes.</title>
        <authorList>
            <person name="Perez M."/>
            <person name="Aroh O."/>
            <person name="Sun Y."/>
            <person name="Lan Y."/>
            <person name="Juniper S.K."/>
            <person name="Young C.R."/>
            <person name="Angers B."/>
            <person name="Qian P.Y."/>
        </authorList>
    </citation>
    <scope>NUCLEOTIDE SEQUENCE</scope>
    <source>
        <strain evidence="2">P08H-3</strain>
    </source>
</reference>
<sequence>MDVSDRPRPLPRSYKSKRHRDRTRPSSEHHQQYSSSEGEDGMTTGCQQCDVKLACSTADASHPLHHGKYPPSPQCNGMDFPLGGTRGLGLSPDEKHISPIENYDPNNTISRLYSYLSASEGEGDMDTPDSHPRGKPRNPSEKWTSDQCSAPQSGSSISISSQSDSCTPSNCAMSDNDDELDIHVHSRNIDVSTLGSSGGENLYSRINETSTLPMPPVPPPPMESSPGPAVPPRINLQMLIGPPLEQQPSRRSAAYHDVEDDFEPQFLRQTPSGTIYIPQGSPCLNAYSKNIIRYWRDVT</sequence>
<dbReference type="EMBL" id="JAODUP010000012">
    <property type="protein sequence ID" value="KAK2169045.1"/>
    <property type="molecule type" value="Genomic_DNA"/>
</dbReference>
<gene>
    <name evidence="2" type="ORF">LSH36_12g01009</name>
</gene>
<comment type="caution">
    <text evidence="2">The sequence shown here is derived from an EMBL/GenBank/DDBJ whole genome shotgun (WGS) entry which is preliminary data.</text>
</comment>
<evidence type="ECO:0000256" key="1">
    <source>
        <dbReference type="SAM" id="MobiDB-lite"/>
    </source>
</evidence>
<proteinExistence type="predicted"/>
<organism evidence="2 3">
    <name type="scientific">Paralvinella palmiformis</name>
    <dbReference type="NCBI Taxonomy" id="53620"/>
    <lineage>
        <taxon>Eukaryota</taxon>
        <taxon>Metazoa</taxon>
        <taxon>Spiralia</taxon>
        <taxon>Lophotrochozoa</taxon>
        <taxon>Annelida</taxon>
        <taxon>Polychaeta</taxon>
        <taxon>Sedentaria</taxon>
        <taxon>Canalipalpata</taxon>
        <taxon>Terebellida</taxon>
        <taxon>Terebelliformia</taxon>
        <taxon>Alvinellidae</taxon>
        <taxon>Paralvinella</taxon>
    </lineage>
</organism>
<feature type="region of interest" description="Disordered" evidence="1">
    <location>
        <begin position="1"/>
        <end position="45"/>
    </location>
</feature>
<keyword evidence="3" id="KW-1185">Reference proteome</keyword>